<dbReference type="InterPro" id="IPR025263">
    <property type="entry name" value="YhdP_central"/>
</dbReference>
<protein>
    <submittedName>
        <fullName evidence="3">TIGR02099 family protein</fullName>
    </submittedName>
</protein>
<feature type="transmembrane region" description="Helical" evidence="1">
    <location>
        <begin position="40"/>
        <end position="62"/>
    </location>
</feature>
<evidence type="ECO:0000259" key="2">
    <source>
        <dbReference type="Pfam" id="PF13116"/>
    </source>
</evidence>
<name>A0A843YWD3_9BURK</name>
<comment type="caution">
    <text evidence="3">The sequence shown here is derived from an EMBL/GenBank/DDBJ whole genome shotgun (WGS) entry which is preliminary data.</text>
</comment>
<keyword evidence="4" id="KW-1185">Reference proteome</keyword>
<keyword evidence="1" id="KW-0472">Membrane</keyword>
<proteinExistence type="predicted"/>
<dbReference type="NCBIfam" id="TIGR02099">
    <property type="entry name" value="YhdP family protein"/>
    <property type="match status" value="1"/>
</dbReference>
<evidence type="ECO:0000313" key="3">
    <source>
        <dbReference type="EMBL" id="MQR01601.1"/>
    </source>
</evidence>
<gene>
    <name evidence="3" type="ORF">GEV47_13045</name>
</gene>
<evidence type="ECO:0000313" key="4">
    <source>
        <dbReference type="Proteomes" id="UP000451565"/>
    </source>
</evidence>
<dbReference type="PANTHER" id="PTHR38690:SF1">
    <property type="entry name" value="PROTEASE"/>
    <property type="match status" value="1"/>
</dbReference>
<keyword evidence="1" id="KW-0812">Transmembrane</keyword>
<evidence type="ECO:0000256" key="1">
    <source>
        <dbReference type="SAM" id="Phobius"/>
    </source>
</evidence>
<sequence length="1456" mass="157408">MSAEQKNISSSFSRLSYCWRALSAGCRHTYRHVNLITHHLVGFVLKTLLVLYFLFCALFLTLRYGILPNIDHYKADVEQLASKALGNPVSIGTISASWHGLQPSLRLGDVLIRDKQNQPTLRLQQVAAIVSWRSLMLGKAHLASLEIEKPDLQISRDAQGHLFVAGIWVNNPADQRGEGVNWILSQQQIVIRKGNVRWNDQLRQAPELTLSDVNLELRNGWRSHRFTLQATPPSSFSAPIDVRGKFVHPVFAKNIADVSRWKGTLYADLRDAELMAWKPYIDYPIEINQGSGSVRAWLDVNAAKVSNLTADLRLSNLSTRLRQDLAPLELMQVGGRISASENLGPEWQVALTGKLLKKAESEQSVPGDGKLAFGRNGYSIGLTNFTLKTDAGLTLPPTTLQTSYLPAQGKQPEKFTASASQLDLQNMATFAQSLPLTAAQLQMLTNLAPRGQLQNFSAEWQGAYPAITAYQVQGQFQGLSINAQAKQATPQANSPAAPGIPGVQNLSGSINVTEKGGSLDLASENMTLILPGSLAQPVVPFSVLKMQTKWDVTDVEAQKNILLKIDNIEFVQDGATGSLAGSYAFPLKDGHIAAAGVMDMTGKLDAFDLKKLDAYLPLHTPVPLHDWLVGAIQGGQAHDVTIRLKGDLAHFPFSAGTAAGTTGNTTAANNAANKINGEFTVQGKIENGKLEYEPGHFGQDGKQPLWPVLEKINGSFALDRHHLQIKGDSASTSSVALSNVVVTVPDLFTHDEMLIIEGNAAGAFQNFVQFANNSPVEHWIGGFTNDIEGKGNAKLKLNLEIPLSHGQDTKVRGELQFVNNDVVLQKIIPPILNANGVLNFNEKGFAINTITGNFLGGPAQASGGTQADGQSQIKITGSASVEGLLANLSANKPVNSANNTNTGMQHLLGHASGGTNYTATVNIHDHRQELLVESSMQGLALNFPAPLRKAANESMPLKFEWLTTPSNGAAYQVQNQVQNQALNPTPNPPSIINDEIRLSLGSTIMAHYQRQKLGNAEWQVLRGGIGINVPAPEPESGVALHLQAKSLNVDEWHKLDKQLSDGATNPAANAANDGFSQLITPNVVAVQANELILLDKKLDNVVVGATHQKNSWQVNLDATQASGYIAWNEPDSGRGLGKVTARLSSLHIPESATSDVKDLLESKDTATQIPSLDIIADDFELKDKKLGRLELAADNVRASVGTEWRINKLLITNPDAEFKATGKWTTANDHNLTNLAYTLDVIDGGKLLDRFGFVHVLKGTKGHMDGDVNWKGLPFSFDIPSLSGKVNLEMKKGQFLKVDSGAAKLLGVLSLQSLPRRLALDFRDVFSDGFAFDTVVGSADITDGKLHTDNFKMGSVSATVLMDGGVDIAKETQDLHVVVLPEVNAGAASLAVLAINPVVGISTFLAQLFLREPLRKAFTYEYHITGPWSDPVVQKIESKAAEAVSATKEEFSLGNR</sequence>
<feature type="domain" description="YhdP central" evidence="2">
    <location>
        <begin position="40"/>
        <end position="1433"/>
    </location>
</feature>
<accession>A0A843YWD3</accession>
<dbReference type="OrthoDB" id="8521382at2"/>
<dbReference type="Pfam" id="PF13116">
    <property type="entry name" value="YhdP"/>
    <property type="match status" value="1"/>
</dbReference>
<dbReference type="Proteomes" id="UP000451565">
    <property type="component" value="Unassembled WGS sequence"/>
</dbReference>
<dbReference type="InterPro" id="IPR011836">
    <property type="entry name" value="YhdP"/>
</dbReference>
<dbReference type="PANTHER" id="PTHR38690">
    <property type="entry name" value="PROTEASE-RELATED"/>
    <property type="match status" value="1"/>
</dbReference>
<reference evidence="3 4" key="1">
    <citation type="submission" date="2019-10" db="EMBL/GenBank/DDBJ databases">
        <title>Glaciimonas soli sp. nov., a psychrophilic bacterium isolated from the forest soil of a high elevation mountain in Taiwan.</title>
        <authorList>
            <person name="Wang L.-T."/>
            <person name="Shieh W.Y."/>
        </authorList>
    </citation>
    <scope>NUCLEOTIDE SEQUENCE [LARGE SCALE GENOMIC DNA]</scope>
    <source>
        <strain evidence="3 4">GS1</strain>
    </source>
</reference>
<keyword evidence="1" id="KW-1133">Transmembrane helix</keyword>
<organism evidence="3 4">
    <name type="scientific">Glaciimonas soli</name>
    <dbReference type="NCBI Taxonomy" id="2590999"/>
    <lineage>
        <taxon>Bacteria</taxon>
        <taxon>Pseudomonadati</taxon>
        <taxon>Pseudomonadota</taxon>
        <taxon>Betaproteobacteria</taxon>
        <taxon>Burkholderiales</taxon>
        <taxon>Oxalobacteraceae</taxon>
        <taxon>Glaciimonas</taxon>
    </lineage>
</organism>
<dbReference type="EMBL" id="WINI01000007">
    <property type="protein sequence ID" value="MQR01601.1"/>
    <property type="molecule type" value="Genomic_DNA"/>
</dbReference>
<dbReference type="RefSeq" id="WP_153235210.1">
    <property type="nucleotide sequence ID" value="NZ_WINI01000007.1"/>
</dbReference>